<feature type="domain" description="Histidine kinase" evidence="3">
    <location>
        <begin position="1"/>
        <end position="98"/>
    </location>
</feature>
<dbReference type="SUPFAM" id="SSF55874">
    <property type="entry name" value="ATPase domain of HSP90 chaperone/DNA topoisomerase II/histidine kinase"/>
    <property type="match status" value="1"/>
</dbReference>
<evidence type="ECO:0000259" key="3">
    <source>
        <dbReference type="PROSITE" id="PS50109"/>
    </source>
</evidence>
<dbReference type="InterPro" id="IPR003594">
    <property type="entry name" value="HATPase_dom"/>
</dbReference>
<evidence type="ECO:0000256" key="2">
    <source>
        <dbReference type="ARBA" id="ARBA00012438"/>
    </source>
</evidence>
<dbReference type="GO" id="GO:0005524">
    <property type="term" value="F:ATP binding"/>
    <property type="evidence" value="ECO:0007669"/>
    <property type="project" value="UniProtKB-KW"/>
</dbReference>
<dbReference type="PROSITE" id="PS50109">
    <property type="entry name" value="HIS_KIN"/>
    <property type="match status" value="1"/>
</dbReference>
<evidence type="ECO:0000313" key="4">
    <source>
        <dbReference type="EMBL" id="WOD14565.1"/>
    </source>
</evidence>
<protein>
    <recommendedName>
        <fullName evidence="2">histidine kinase</fullName>
        <ecNumber evidence="2">2.7.13.3</ecNumber>
    </recommendedName>
</protein>
<name>A0ABZ0ECC0_9BURK</name>
<dbReference type="InterPro" id="IPR036890">
    <property type="entry name" value="HATPase_C_sf"/>
</dbReference>
<evidence type="ECO:0000313" key="5">
    <source>
        <dbReference type="Proteomes" id="UP001302652"/>
    </source>
</evidence>
<organism evidence="4 5">
    <name type="scientific">Paraburkholderia kirstenboschensis</name>
    <dbReference type="NCBI Taxonomy" id="1245436"/>
    <lineage>
        <taxon>Bacteria</taxon>
        <taxon>Pseudomonadati</taxon>
        <taxon>Pseudomonadota</taxon>
        <taxon>Betaproteobacteria</taxon>
        <taxon>Burkholderiales</taxon>
        <taxon>Burkholderiaceae</taxon>
        <taxon>Paraburkholderia</taxon>
    </lineage>
</organism>
<comment type="catalytic activity">
    <reaction evidence="1">
        <text>ATP + protein L-histidine = ADP + protein N-phospho-L-histidine.</text>
        <dbReference type="EC" id="2.7.13.3"/>
    </reaction>
</comment>
<gene>
    <name evidence="4" type="ORF">RW095_03810</name>
</gene>
<reference evidence="4 5" key="1">
    <citation type="submission" date="2023-10" db="EMBL/GenBank/DDBJ databases">
        <title>Surface-active antibiotics is a multifunctional adaptation for post-fire microbes.</title>
        <authorList>
            <person name="Liu M.D."/>
            <person name="Du Y."/>
            <person name="Koupaei S.K."/>
            <person name="Kim N.R."/>
            <person name="Zhang W."/>
            <person name="Traxler M.F."/>
        </authorList>
    </citation>
    <scope>NUCLEOTIDE SEQUENCE [LARGE SCALE GENOMIC DNA]</scope>
    <source>
        <strain evidence="4 5">F3</strain>
    </source>
</reference>
<proteinExistence type="predicted"/>
<dbReference type="EC" id="2.7.13.3" evidence="2"/>
<dbReference type="InterPro" id="IPR004358">
    <property type="entry name" value="Sig_transdc_His_kin-like_C"/>
</dbReference>
<dbReference type="Pfam" id="PF02518">
    <property type="entry name" value="HATPase_c"/>
    <property type="match status" value="1"/>
</dbReference>
<keyword evidence="4" id="KW-0067">ATP-binding</keyword>
<dbReference type="PRINTS" id="PR00344">
    <property type="entry name" value="BCTRLSENSOR"/>
</dbReference>
<dbReference type="Proteomes" id="UP001302652">
    <property type="component" value="Chromosome 3"/>
</dbReference>
<dbReference type="SMART" id="SM00387">
    <property type="entry name" value="HATPase_c"/>
    <property type="match status" value="1"/>
</dbReference>
<dbReference type="PANTHER" id="PTHR45569:SF1">
    <property type="entry name" value="SENSOR PROTEIN KDPD"/>
    <property type="match status" value="1"/>
</dbReference>
<dbReference type="RefSeq" id="WP_317016486.1">
    <property type="nucleotide sequence ID" value="NZ_CP136511.1"/>
</dbReference>
<dbReference type="Gene3D" id="3.30.565.10">
    <property type="entry name" value="Histidine kinase-like ATPase, C-terminal domain"/>
    <property type="match status" value="1"/>
</dbReference>
<keyword evidence="5" id="KW-1185">Reference proteome</keyword>
<accession>A0ABZ0ECC0</accession>
<dbReference type="EMBL" id="CP136511">
    <property type="protein sequence ID" value="WOD14565.1"/>
    <property type="molecule type" value="Genomic_DNA"/>
</dbReference>
<dbReference type="InterPro" id="IPR052023">
    <property type="entry name" value="Histidine_kinase_KdpD"/>
</dbReference>
<dbReference type="PANTHER" id="PTHR45569">
    <property type="entry name" value="SENSOR PROTEIN KDPD"/>
    <property type="match status" value="1"/>
</dbReference>
<dbReference type="InterPro" id="IPR005467">
    <property type="entry name" value="His_kinase_dom"/>
</dbReference>
<evidence type="ECO:0000256" key="1">
    <source>
        <dbReference type="ARBA" id="ARBA00000085"/>
    </source>
</evidence>
<sequence length="139" mass="14861">MTSTNISADAVLVERVMANLIENPAKFAGPEAHIAVAAINRGTSEEVSVYDDGPGIPAGNEQYLFERFSRCDSATGKPGHVLGLSICRAIVEAHGGMIASSHSHFGGAVSRFRCQWNFLLRSQFVMATAINNCAMPVNH</sequence>
<keyword evidence="4" id="KW-0547">Nucleotide-binding</keyword>
<dbReference type="CDD" id="cd00075">
    <property type="entry name" value="HATPase"/>
    <property type="match status" value="1"/>
</dbReference>